<dbReference type="GO" id="GO:0051536">
    <property type="term" value="F:iron-sulfur cluster binding"/>
    <property type="evidence" value="ECO:0007669"/>
    <property type="project" value="UniProtKB-KW"/>
</dbReference>
<dbReference type="PROSITE" id="PS00198">
    <property type="entry name" value="4FE4S_FER_1"/>
    <property type="match status" value="1"/>
</dbReference>
<dbReference type="GO" id="GO:0046872">
    <property type="term" value="F:metal ion binding"/>
    <property type="evidence" value="ECO:0007669"/>
    <property type="project" value="UniProtKB-KW"/>
</dbReference>
<name>A0A1T5JBT5_9FIRM</name>
<proteinExistence type="predicted"/>
<evidence type="ECO:0000256" key="1">
    <source>
        <dbReference type="ARBA" id="ARBA00022723"/>
    </source>
</evidence>
<dbReference type="Proteomes" id="UP000190285">
    <property type="component" value="Unassembled WGS sequence"/>
</dbReference>
<dbReference type="InterPro" id="IPR017900">
    <property type="entry name" value="4Fe4S_Fe_S_CS"/>
</dbReference>
<keyword evidence="2" id="KW-0408">Iron</keyword>
<dbReference type="EMBL" id="FUZT01000002">
    <property type="protein sequence ID" value="SKC48804.1"/>
    <property type="molecule type" value="Genomic_DNA"/>
</dbReference>
<dbReference type="InterPro" id="IPR017896">
    <property type="entry name" value="4Fe4S_Fe-S-bd"/>
</dbReference>
<evidence type="ECO:0000256" key="2">
    <source>
        <dbReference type="ARBA" id="ARBA00023004"/>
    </source>
</evidence>
<organism evidence="5 6">
    <name type="scientific">Maledivibacter halophilus</name>
    <dbReference type="NCBI Taxonomy" id="36842"/>
    <lineage>
        <taxon>Bacteria</taxon>
        <taxon>Bacillati</taxon>
        <taxon>Bacillota</taxon>
        <taxon>Clostridia</taxon>
        <taxon>Peptostreptococcales</taxon>
        <taxon>Caminicellaceae</taxon>
        <taxon>Maledivibacter</taxon>
    </lineage>
</organism>
<keyword evidence="6" id="KW-1185">Reference proteome</keyword>
<keyword evidence="3" id="KW-0411">Iron-sulfur</keyword>
<dbReference type="Gene3D" id="3.30.70.20">
    <property type="match status" value="1"/>
</dbReference>
<feature type="domain" description="4Fe-4S ferredoxin-type" evidence="4">
    <location>
        <begin position="59"/>
        <end position="88"/>
    </location>
</feature>
<dbReference type="SUPFAM" id="SSF54862">
    <property type="entry name" value="4Fe-4S ferredoxins"/>
    <property type="match status" value="1"/>
</dbReference>
<protein>
    <submittedName>
        <fullName evidence="5">4Fe-4S binding domain-containing protein</fullName>
    </submittedName>
</protein>
<dbReference type="PROSITE" id="PS51379">
    <property type="entry name" value="4FE4S_FER_2"/>
    <property type="match status" value="1"/>
</dbReference>
<accession>A0A1T5JBT5</accession>
<reference evidence="6" key="1">
    <citation type="submission" date="2017-02" db="EMBL/GenBank/DDBJ databases">
        <authorList>
            <person name="Varghese N."/>
            <person name="Submissions S."/>
        </authorList>
    </citation>
    <scope>NUCLEOTIDE SEQUENCE [LARGE SCALE GENOMIC DNA]</scope>
    <source>
        <strain evidence="6">M1</strain>
    </source>
</reference>
<keyword evidence="1" id="KW-0479">Metal-binding</keyword>
<evidence type="ECO:0000313" key="5">
    <source>
        <dbReference type="EMBL" id="SKC48804.1"/>
    </source>
</evidence>
<dbReference type="Pfam" id="PF12838">
    <property type="entry name" value="Fer4_7"/>
    <property type="match status" value="1"/>
</dbReference>
<dbReference type="RefSeq" id="WP_079489908.1">
    <property type="nucleotide sequence ID" value="NZ_FUZT01000002.1"/>
</dbReference>
<evidence type="ECO:0000256" key="3">
    <source>
        <dbReference type="ARBA" id="ARBA00023014"/>
    </source>
</evidence>
<dbReference type="OrthoDB" id="9801699at2"/>
<evidence type="ECO:0000313" key="6">
    <source>
        <dbReference type="Proteomes" id="UP000190285"/>
    </source>
</evidence>
<sequence>MLERTGVPTIEQIEQVFPSGERLAKGPVAIIECYQNIPCNPCYTACNRNAIKEFEDINDLPEINHDNCTGCGLCIANCPGLAIMVVDATYSKDEALIKIPYEFIPLPKEGQIVKGLDRKGQYVCDVKVVKVLSSKTLDRTPIVSIAVPREYMKVVRNFGM</sequence>
<evidence type="ECO:0000259" key="4">
    <source>
        <dbReference type="PROSITE" id="PS51379"/>
    </source>
</evidence>
<dbReference type="STRING" id="36842.SAMN02194393_01072"/>
<dbReference type="AlphaFoldDB" id="A0A1T5JBT5"/>
<gene>
    <name evidence="5" type="ORF">SAMN02194393_01072</name>
</gene>